<dbReference type="Proteomes" id="UP000249177">
    <property type="component" value="Unassembled WGS sequence"/>
</dbReference>
<gene>
    <name evidence="1" type="ORF">DOS84_13765</name>
</gene>
<evidence type="ECO:0000313" key="2">
    <source>
        <dbReference type="Proteomes" id="UP000249177"/>
    </source>
</evidence>
<keyword evidence="2" id="KW-1185">Reference proteome</keyword>
<comment type="caution">
    <text evidence="1">The sequence shown here is derived from an EMBL/GenBank/DDBJ whole genome shotgun (WGS) entry which is preliminary data.</text>
</comment>
<accession>A0A2W7TRU4</accession>
<proteinExistence type="predicted"/>
<dbReference type="EMBL" id="QKXH01000008">
    <property type="protein sequence ID" value="PZX92931.1"/>
    <property type="molecule type" value="Genomic_DNA"/>
</dbReference>
<reference evidence="1 2" key="1">
    <citation type="submission" date="2018-06" db="EMBL/GenBank/DDBJ databases">
        <title>Flavobacterium sp IMCC34762, genome.</title>
        <authorList>
            <person name="Joung Y."/>
            <person name="Cho J."/>
            <person name="Song J."/>
        </authorList>
    </citation>
    <scope>NUCLEOTIDE SEQUENCE [LARGE SCALE GENOMIC DNA]</scope>
    <source>
        <strain evidence="1 2">IMCC34762</strain>
    </source>
</reference>
<organism evidence="1 2">
    <name type="scientific">Flavobacterium aquariorum</name>
    <dbReference type="NCBI Taxonomy" id="2217670"/>
    <lineage>
        <taxon>Bacteria</taxon>
        <taxon>Pseudomonadati</taxon>
        <taxon>Bacteroidota</taxon>
        <taxon>Flavobacteriia</taxon>
        <taxon>Flavobacteriales</taxon>
        <taxon>Flavobacteriaceae</taxon>
        <taxon>Flavobacterium</taxon>
    </lineage>
</organism>
<evidence type="ECO:0000313" key="1">
    <source>
        <dbReference type="EMBL" id="PZX92931.1"/>
    </source>
</evidence>
<name>A0A2W7TRU4_9FLAO</name>
<dbReference type="AlphaFoldDB" id="A0A2W7TRU4"/>
<protein>
    <submittedName>
        <fullName evidence="1">Uncharacterized protein</fullName>
    </submittedName>
</protein>
<sequence length="72" mass="8331">MTSKPSFMTSYRSLMLRLPIFMTSQRSFMLRRLNKNESIASGWRGIDATFLAAHFIFCANYGKPYSIVKMVL</sequence>